<name>A0ABT1RNS0_9FIRM</name>
<evidence type="ECO:0000259" key="1">
    <source>
        <dbReference type="Pfam" id="PF04016"/>
    </source>
</evidence>
<sequence length="242" mass="26368">MWQLYDRLIEAVPENIHVDHIHAGPTWTIVHAGPYCGFAVTVNEQEAEIPCFSHLIGKDLRSAAALCKSWDFLEASVGTAALNAYHNSPAVALSVPGMTCTRNAFTDYAAAVKDKKAAVIGHFFHLEKFLTEAACVSVLERRPWPGDYPDSACEYILPGQDYVFITGSAFINKTLPRLLQLCQDARAVVLGPSTPMSPLLFDYGADELSGLLPDYLPLDKVPGVGAGNVKISQHGQRVRLCL</sequence>
<dbReference type="Gene3D" id="3.30.390.100">
    <property type="match status" value="1"/>
</dbReference>
<dbReference type="Gene3D" id="3.40.50.11590">
    <property type="match status" value="1"/>
</dbReference>
<protein>
    <submittedName>
        <fullName evidence="3">DUF364 domain-containing protein</fullName>
    </submittedName>
</protein>
<feature type="domain" description="DUF4213" evidence="2">
    <location>
        <begin position="5"/>
        <end position="85"/>
    </location>
</feature>
<evidence type="ECO:0000313" key="3">
    <source>
        <dbReference type="EMBL" id="MCQ4636837.1"/>
    </source>
</evidence>
<proteinExistence type="predicted"/>
<dbReference type="Proteomes" id="UP001524502">
    <property type="component" value="Unassembled WGS sequence"/>
</dbReference>
<reference evidence="3 4" key="1">
    <citation type="submission" date="2022-06" db="EMBL/GenBank/DDBJ databases">
        <title>Isolation of gut microbiota from human fecal samples.</title>
        <authorList>
            <person name="Pamer E.G."/>
            <person name="Barat B."/>
            <person name="Waligurski E."/>
            <person name="Medina S."/>
            <person name="Paddock L."/>
            <person name="Mostad J."/>
        </authorList>
    </citation>
    <scope>NUCLEOTIDE SEQUENCE [LARGE SCALE GENOMIC DNA]</scope>
    <source>
        <strain evidence="3 4">SL.3.17</strain>
    </source>
</reference>
<dbReference type="RefSeq" id="WP_256132030.1">
    <property type="nucleotide sequence ID" value="NZ_JANFXK010000008.1"/>
</dbReference>
<organism evidence="3 4">
    <name type="scientific">Anaerovorax odorimutans</name>
    <dbReference type="NCBI Taxonomy" id="109327"/>
    <lineage>
        <taxon>Bacteria</taxon>
        <taxon>Bacillati</taxon>
        <taxon>Bacillota</taxon>
        <taxon>Clostridia</taxon>
        <taxon>Peptostreptococcales</taxon>
        <taxon>Anaerovoracaceae</taxon>
        <taxon>Anaerovorax</taxon>
    </lineage>
</organism>
<dbReference type="SUPFAM" id="SSF159713">
    <property type="entry name" value="Dhaf3308-like"/>
    <property type="match status" value="1"/>
</dbReference>
<dbReference type="Pfam" id="PF13938">
    <property type="entry name" value="DUF4213"/>
    <property type="match status" value="1"/>
</dbReference>
<dbReference type="InterPro" id="IPR007161">
    <property type="entry name" value="DUF364"/>
</dbReference>
<keyword evidence="4" id="KW-1185">Reference proteome</keyword>
<comment type="caution">
    <text evidence="3">The sequence shown here is derived from an EMBL/GenBank/DDBJ whole genome shotgun (WGS) entry which is preliminary data.</text>
</comment>
<gene>
    <name evidence="3" type="ORF">NE619_08850</name>
</gene>
<dbReference type="EMBL" id="JANFXK010000008">
    <property type="protein sequence ID" value="MCQ4636837.1"/>
    <property type="molecule type" value="Genomic_DNA"/>
</dbReference>
<accession>A0ABT1RNS0</accession>
<dbReference type="InterPro" id="IPR025251">
    <property type="entry name" value="DUF4213"/>
</dbReference>
<evidence type="ECO:0000313" key="4">
    <source>
        <dbReference type="Proteomes" id="UP001524502"/>
    </source>
</evidence>
<feature type="domain" description="Putative heavy-metal chelation" evidence="1">
    <location>
        <begin position="110"/>
        <end position="212"/>
    </location>
</feature>
<dbReference type="Pfam" id="PF04016">
    <property type="entry name" value="DUF364"/>
    <property type="match status" value="1"/>
</dbReference>
<evidence type="ECO:0000259" key="2">
    <source>
        <dbReference type="Pfam" id="PF13938"/>
    </source>
</evidence>